<name>B5EEV1_CITBB</name>
<feature type="chain" id="PRO_5002829845" evidence="1">
    <location>
        <begin position="22"/>
        <end position="142"/>
    </location>
</feature>
<keyword evidence="1" id="KW-0732">Signal</keyword>
<dbReference type="KEGG" id="gbm:Gbem_0824"/>
<keyword evidence="3" id="KW-1185">Reference proteome</keyword>
<dbReference type="STRING" id="404380.Gbem_0824"/>
<dbReference type="RefSeq" id="WP_012529258.1">
    <property type="nucleotide sequence ID" value="NC_011146.1"/>
</dbReference>
<evidence type="ECO:0000313" key="2">
    <source>
        <dbReference type="EMBL" id="ACH37847.1"/>
    </source>
</evidence>
<dbReference type="Proteomes" id="UP000008825">
    <property type="component" value="Chromosome"/>
</dbReference>
<sequence>MRLPLIFFSLLALIFASRAAAADSDWVLVDENQYSAFFYDRNGTTPARDGMIQVRTRVVYTEQGRKEALNVLHGLPEPSRLYESRYMYQIDCVEKEGRLVGVTHFDKNGAILRSSDLGDTTVLEYLPPGSRMAIVAEDNCKP</sequence>
<dbReference type="AlphaFoldDB" id="B5EEV1"/>
<organism evidence="2 3">
    <name type="scientific">Citrifermentans bemidjiense (strain ATCC BAA-1014 / DSM 16622 / JCM 12645 / Bem)</name>
    <name type="common">Geobacter bemidjiensis</name>
    <dbReference type="NCBI Taxonomy" id="404380"/>
    <lineage>
        <taxon>Bacteria</taxon>
        <taxon>Pseudomonadati</taxon>
        <taxon>Thermodesulfobacteriota</taxon>
        <taxon>Desulfuromonadia</taxon>
        <taxon>Geobacterales</taxon>
        <taxon>Geobacteraceae</taxon>
        <taxon>Citrifermentans</taxon>
    </lineage>
</organism>
<evidence type="ECO:0000256" key="1">
    <source>
        <dbReference type="SAM" id="SignalP"/>
    </source>
</evidence>
<dbReference type="HOGENOM" id="CLU_149937_0_0_7"/>
<gene>
    <name evidence="2" type="ordered locus">Gbem_0824</name>
</gene>
<evidence type="ECO:0000313" key="3">
    <source>
        <dbReference type="Proteomes" id="UP000008825"/>
    </source>
</evidence>
<reference evidence="2 3" key="2">
    <citation type="journal article" date="2010" name="BMC Genomics">
        <title>The genome of Geobacter bemidjiensis, exemplar for the subsurface clade of Geobacter species that predominate in Fe(III)-reducing subsurface environments.</title>
        <authorList>
            <person name="Aklujkar M."/>
            <person name="Young N.D."/>
            <person name="Holmes D."/>
            <person name="Chavan M."/>
            <person name="Risso C."/>
            <person name="Kiss H.E."/>
            <person name="Han C.S."/>
            <person name="Land M.L."/>
            <person name="Lovley D.R."/>
        </authorList>
    </citation>
    <scope>NUCLEOTIDE SEQUENCE [LARGE SCALE GENOMIC DNA]</scope>
    <source>
        <strain evidence="3">ATCC BAA-1014 / DSM 16622 / JCM 12645 / Bem</strain>
    </source>
</reference>
<accession>B5EEV1</accession>
<dbReference type="EMBL" id="CP001124">
    <property type="protein sequence ID" value="ACH37847.1"/>
    <property type="molecule type" value="Genomic_DNA"/>
</dbReference>
<protein>
    <submittedName>
        <fullName evidence="2">Uncharacterized protein</fullName>
    </submittedName>
</protein>
<proteinExistence type="predicted"/>
<dbReference type="OrthoDB" id="5397183at2"/>
<feature type="signal peptide" evidence="1">
    <location>
        <begin position="1"/>
        <end position="21"/>
    </location>
</feature>
<reference evidence="2 3" key="1">
    <citation type="submission" date="2008-07" db="EMBL/GenBank/DDBJ databases">
        <title>Complete sequence of Geobacter bemidjiensis BEM.</title>
        <authorList>
            <consortium name="US DOE Joint Genome Institute"/>
            <person name="Lucas S."/>
            <person name="Copeland A."/>
            <person name="Lapidus A."/>
            <person name="Glavina del Rio T."/>
            <person name="Dalin E."/>
            <person name="Tice H."/>
            <person name="Bruce D."/>
            <person name="Goodwin L."/>
            <person name="Pitluck S."/>
            <person name="Kiss H."/>
            <person name="Brettin T."/>
            <person name="Detter J.C."/>
            <person name="Han C."/>
            <person name="Kuske C.R."/>
            <person name="Schmutz J."/>
            <person name="Larimer F."/>
            <person name="Land M."/>
            <person name="Hauser L."/>
            <person name="Kyrpides N."/>
            <person name="Lykidis A."/>
            <person name="Lovley D."/>
            <person name="Richardson P."/>
        </authorList>
    </citation>
    <scope>NUCLEOTIDE SEQUENCE [LARGE SCALE GENOMIC DNA]</scope>
    <source>
        <strain evidence="3">ATCC BAA-1014 / DSM 16622 / JCM 12645 / Bem</strain>
    </source>
</reference>